<reference evidence="2 3" key="1">
    <citation type="submission" date="2020-09" db="EMBL/GenBank/DDBJ databases">
        <title>Novel species in genus Gordonia.</title>
        <authorList>
            <person name="Zhang G."/>
        </authorList>
    </citation>
    <scope>NUCLEOTIDE SEQUENCE [LARGE SCALE GENOMIC DNA]</scope>
    <source>
        <strain evidence="2 3">ON-33</strain>
    </source>
</reference>
<keyword evidence="1" id="KW-0812">Transmembrane</keyword>
<accession>A0ABR7WCM2</accession>
<name>A0ABR7WCM2_9ACTN</name>
<protein>
    <submittedName>
        <fullName evidence="2">Uncharacterized protein</fullName>
    </submittedName>
</protein>
<sequence length="91" mass="10233">MEATDPRRDEKPQLRPYSLKLFLLSVPVSYLIFMIVFWAAGVLPNRGPGATSLGASFAVVSLWYVLSCYVWIPLTWLASSFGIAALRRRAR</sequence>
<evidence type="ECO:0000313" key="2">
    <source>
        <dbReference type="EMBL" id="MBD1320542.1"/>
    </source>
</evidence>
<organism evidence="2 3">
    <name type="scientific">Gordonia hankookensis</name>
    <dbReference type="NCBI Taxonomy" id="589403"/>
    <lineage>
        <taxon>Bacteria</taxon>
        <taxon>Bacillati</taxon>
        <taxon>Actinomycetota</taxon>
        <taxon>Actinomycetes</taxon>
        <taxon>Mycobacteriales</taxon>
        <taxon>Gordoniaceae</taxon>
        <taxon>Gordonia</taxon>
    </lineage>
</organism>
<keyword evidence="1" id="KW-1133">Transmembrane helix</keyword>
<proteinExistence type="predicted"/>
<feature type="transmembrane region" description="Helical" evidence="1">
    <location>
        <begin position="21"/>
        <end position="41"/>
    </location>
</feature>
<evidence type="ECO:0000313" key="3">
    <source>
        <dbReference type="Proteomes" id="UP000602395"/>
    </source>
</evidence>
<gene>
    <name evidence="2" type="ORF">IDF66_13220</name>
</gene>
<dbReference type="Proteomes" id="UP000602395">
    <property type="component" value="Unassembled WGS sequence"/>
</dbReference>
<dbReference type="RefSeq" id="WP_190267169.1">
    <property type="nucleotide sequence ID" value="NZ_BAABAD010000004.1"/>
</dbReference>
<evidence type="ECO:0000256" key="1">
    <source>
        <dbReference type="SAM" id="Phobius"/>
    </source>
</evidence>
<keyword evidence="3" id="KW-1185">Reference proteome</keyword>
<comment type="caution">
    <text evidence="2">The sequence shown here is derived from an EMBL/GenBank/DDBJ whole genome shotgun (WGS) entry which is preliminary data.</text>
</comment>
<feature type="transmembrane region" description="Helical" evidence="1">
    <location>
        <begin position="61"/>
        <end position="86"/>
    </location>
</feature>
<dbReference type="EMBL" id="JACWMS010000002">
    <property type="protein sequence ID" value="MBD1320542.1"/>
    <property type="molecule type" value="Genomic_DNA"/>
</dbReference>
<keyword evidence="1" id="KW-0472">Membrane</keyword>